<dbReference type="Pfam" id="PF13561">
    <property type="entry name" value="adh_short_C2"/>
    <property type="match status" value="1"/>
</dbReference>
<dbReference type="RefSeq" id="WP_103685491.1">
    <property type="nucleotide sequence ID" value="NZ_PQGG01000036.1"/>
</dbReference>
<dbReference type="PANTHER" id="PTHR42879">
    <property type="entry name" value="3-OXOACYL-(ACYL-CARRIER-PROTEIN) REDUCTASE"/>
    <property type="match status" value="1"/>
</dbReference>
<reference evidence="3" key="1">
    <citation type="submission" date="2018-01" db="EMBL/GenBank/DDBJ databases">
        <authorList>
            <person name="Yu X.-D."/>
        </authorList>
    </citation>
    <scope>NUCLEOTIDE SEQUENCE</scope>
    <source>
        <strain evidence="3">ZX-21</strain>
    </source>
</reference>
<dbReference type="PRINTS" id="PR00080">
    <property type="entry name" value="SDRFAMILY"/>
</dbReference>
<comment type="similarity">
    <text evidence="1">Belongs to the short-chain dehydrogenases/reductases (SDR) family.</text>
</comment>
<dbReference type="Proteomes" id="UP000237222">
    <property type="component" value="Unassembled WGS sequence"/>
</dbReference>
<dbReference type="InterPro" id="IPR050259">
    <property type="entry name" value="SDR"/>
</dbReference>
<dbReference type="PROSITE" id="PS00061">
    <property type="entry name" value="ADH_SHORT"/>
    <property type="match status" value="1"/>
</dbReference>
<protein>
    <submittedName>
        <fullName evidence="3">3-oxoacyl-ACP reductase</fullName>
    </submittedName>
</protein>
<dbReference type="FunFam" id="3.40.50.720:FF:000084">
    <property type="entry name" value="Short-chain dehydrogenase reductase"/>
    <property type="match status" value="1"/>
</dbReference>
<dbReference type="Gene3D" id="3.40.50.720">
    <property type="entry name" value="NAD(P)-binding Rossmann-like Domain"/>
    <property type="match status" value="1"/>
</dbReference>
<dbReference type="EMBL" id="PQGG01000036">
    <property type="protein sequence ID" value="POP51662.1"/>
    <property type="molecule type" value="Genomic_DNA"/>
</dbReference>
<comment type="caution">
    <text evidence="3">The sequence shown here is derived from an EMBL/GenBank/DDBJ whole genome shotgun (WGS) entry which is preliminary data.</text>
</comment>
<dbReference type="SMART" id="SM00822">
    <property type="entry name" value="PKS_KR"/>
    <property type="match status" value="1"/>
</dbReference>
<evidence type="ECO:0000256" key="1">
    <source>
        <dbReference type="ARBA" id="ARBA00006484"/>
    </source>
</evidence>
<dbReference type="OrthoDB" id="7055074at2"/>
<name>A0A2S4HCD3_9GAMM</name>
<evidence type="ECO:0000313" key="3">
    <source>
        <dbReference type="EMBL" id="POP51662.1"/>
    </source>
</evidence>
<feature type="domain" description="Ketoreductase" evidence="2">
    <location>
        <begin position="9"/>
        <end position="184"/>
    </location>
</feature>
<dbReference type="GO" id="GO:0032787">
    <property type="term" value="P:monocarboxylic acid metabolic process"/>
    <property type="evidence" value="ECO:0007669"/>
    <property type="project" value="UniProtKB-ARBA"/>
</dbReference>
<organism evidence="3 4">
    <name type="scientific">Zhongshania marina</name>
    <dbReference type="NCBI Taxonomy" id="2304603"/>
    <lineage>
        <taxon>Bacteria</taxon>
        <taxon>Pseudomonadati</taxon>
        <taxon>Pseudomonadota</taxon>
        <taxon>Gammaproteobacteria</taxon>
        <taxon>Cellvibrionales</taxon>
        <taxon>Spongiibacteraceae</taxon>
        <taxon>Zhongshania</taxon>
    </lineage>
</organism>
<evidence type="ECO:0000313" key="4">
    <source>
        <dbReference type="Proteomes" id="UP000237222"/>
    </source>
</evidence>
<proteinExistence type="inferred from homology"/>
<dbReference type="InterPro" id="IPR057326">
    <property type="entry name" value="KR_dom"/>
</dbReference>
<evidence type="ECO:0000259" key="2">
    <source>
        <dbReference type="SMART" id="SM00822"/>
    </source>
</evidence>
<dbReference type="SUPFAM" id="SSF51735">
    <property type="entry name" value="NAD(P)-binding Rossmann-fold domains"/>
    <property type="match status" value="1"/>
</dbReference>
<dbReference type="PANTHER" id="PTHR42879:SF2">
    <property type="entry name" value="3-OXOACYL-[ACYL-CARRIER-PROTEIN] REDUCTASE FABG"/>
    <property type="match status" value="1"/>
</dbReference>
<dbReference type="AlphaFoldDB" id="A0A2S4HCD3"/>
<dbReference type="InterPro" id="IPR036291">
    <property type="entry name" value="NAD(P)-bd_dom_sf"/>
</dbReference>
<accession>A0A2S4HCD3</accession>
<dbReference type="InterPro" id="IPR002347">
    <property type="entry name" value="SDR_fam"/>
</dbReference>
<gene>
    <name evidence="3" type="ORF">C0068_16030</name>
</gene>
<dbReference type="InterPro" id="IPR020904">
    <property type="entry name" value="Sc_DH/Rdtase_CS"/>
</dbReference>
<dbReference type="PRINTS" id="PR00081">
    <property type="entry name" value="GDHRDH"/>
</dbReference>
<sequence length="244" mass="25001">MQHKSLKGRRAFVTGGGKGIGAAIVKRLVAEGCDVVFSARDMASAAAVVEMTGAKAVELDVSDIQACHDTVSQHGPFDVVVNNAGIDQHAFFTKTTFSEWQYLLNVNLQAVLATSHAALPAMQAAGFGRIINIGSEAGRQGSRGGSVYAAAKGGVIAFTKSLARENGRLGITANVIAPGPVDTPLLRTAVEEGGEKLLKAMEASTLLGRLGTPEEVAATVAFLASDEAGFITGETIGVSGGMGC</sequence>